<dbReference type="OrthoDB" id="479131at2"/>
<keyword evidence="2" id="KW-0418">Kinase</keyword>
<organism evidence="2 3">
    <name type="scientific">Chitinophaga rupis</name>
    <dbReference type="NCBI Taxonomy" id="573321"/>
    <lineage>
        <taxon>Bacteria</taxon>
        <taxon>Pseudomonadati</taxon>
        <taxon>Bacteroidota</taxon>
        <taxon>Chitinophagia</taxon>
        <taxon>Chitinophagales</taxon>
        <taxon>Chitinophagaceae</taxon>
        <taxon>Chitinophaga</taxon>
    </lineage>
</organism>
<proteinExistence type="predicted"/>
<name>A0A1H8CE00_9BACT</name>
<dbReference type="RefSeq" id="WP_089918006.1">
    <property type="nucleotide sequence ID" value="NZ_FOBB01000007.1"/>
</dbReference>
<dbReference type="SUPFAM" id="SSF81606">
    <property type="entry name" value="PP2C-like"/>
    <property type="match status" value="1"/>
</dbReference>
<dbReference type="InterPro" id="IPR001932">
    <property type="entry name" value="PPM-type_phosphatase-like_dom"/>
</dbReference>
<dbReference type="Gene3D" id="3.30.565.10">
    <property type="entry name" value="Histidine kinase-like ATPase, C-terminal domain"/>
    <property type="match status" value="1"/>
</dbReference>
<protein>
    <submittedName>
        <fullName evidence="2">Anti-sigma regulatory factor (Ser/Thr protein kinase)</fullName>
    </submittedName>
</protein>
<keyword evidence="3" id="KW-1185">Reference proteome</keyword>
<dbReference type="STRING" id="573321.SAMN04488505_10778"/>
<keyword evidence="2" id="KW-0808">Transferase</keyword>
<dbReference type="GO" id="GO:0016301">
    <property type="term" value="F:kinase activity"/>
    <property type="evidence" value="ECO:0007669"/>
    <property type="project" value="UniProtKB-KW"/>
</dbReference>
<sequence>MVNAVHLRFKATDRSYFAILKKEIHALAAGAGFTAKKLGEIDIVVAEIVSNLAKYATDGELLVKLVEEDHLQGIELISIDSGPGMADVPKMMLDGHSTSNTLGHGLGSIKRLTNKFQIYSLKGWGTILHCAIFNKALPALTRPKNIEIRSLIVPKPGETACGDGFHYKESKEYIKLFLGDGLGHGPDAQKAVQAAIDAFRICPDHSPLENLRFIHREVKKTRGLVGTVVVFDRKEKKWSICGIGNILTKLQGVTFSKSYVAYNGIIGLNIPNTMKDQEVAYEKGQHLIMCSDGIKSRWDLLRYPNVFRYDLAVIVAALLKDFARNNDDMSIAACKINV</sequence>
<dbReference type="SUPFAM" id="SSF55874">
    <property type="entry name" value="ATPase domain of HSP90 chaperone/DNA topoisomerase II/histidine kinase"/>
    <property type="match status" value="1"/>
</dbReference>
<dbReference type="EMBL" id="FOBB01000007">
    <property type="protein sequence ID" value="SEM93129.1"/>
    <property type="molecule type" value="Genomic_DNA"/>
</dbReference>
<dbReference type="Proteomes" id="UP000198984">
    <property type="component" value="Unassembled WGS sequence"/>
</dbReference>
<feature type="domain" description="PPM-type phosphatase" evidence="1">
    <location>
        <begin position="143"/>
        <end position="336"/>
    </location>
</feature>
<gene>
    <name evidence="2" type="ORF">SAMN04488505_10778</name>
</gene>
<evidence type="ECO:0000259" key="1">
    <source>
        <dbReference type="SMART" id="SM00331"/>
    </source>
</evidence>
<dbReference type="InterPro" id="IPR036890">
    <property type="entry name" value="HATPase_C_sf"/>
</dbReference>
<dbReference type="InterPro" id="IPR039248">
    <property type="entry name" value="Ptase_RsbX"/>
</dbReference>
<dbReference type="InterPro" id="IPR036457">
    <property type="entry name" value="PPM-type-like_dom_sf"/>
</dbReference>
<evidence type="ECO:0000313" key="2">
    <source>
        <dbReference type="EMBL" id="SEM93129.1"/>
    </source>
</evidence>
<dbReference type="SMART" id="SM00331">
    <property type="entry name" value="PP2C_SIG"/>
    <property type="match status" value="1"/>
</dbReference>
<dbReference type="PANTHER" id="PTHR35801:SF1">
    <property type="entry name" value="PHOSPHOSERINE PHOSPHATASE RSBX"/>
    <property type="match status" value="1"/>
</dbReference>
<dbReference type="InterPro" id="IPR003594">
    <property type="entry name" value="HATPase_dom"/>
</dbReference>
<reference evidence="2 3" key="1">
    <citation type="submission" date="2016-10" db="EMBL/GenBank/DDBJ databases">
        <authorList>
            <person name="de Groot N.N."/>
        </authorList>
    </citation>
    <scope>NUCLEOTIDE SEQUENCE [LARGE SCALE GENOMIC DNA]</scope>
    <source>
        <strain evidence="2 3">DSM 21039</strain>
    </source>
</reference>
<dbReference type="Pfam" id="PF07228">
    <property type="entry name" value="SpoIIE"/>
    <property type="match status" value="1"/>
</dbReference>
<evidence type="ECO:0000313" key="3">
    <source>
        <dbReference type="Proteomes" id="UP000198984"/>
    </source>
</evidence>
<dbReference type="PANTHER" id="PTHR35801">
    <property type="entry name" value="PHOSPHOSERINE PHOSPHATASE RSBX"/>
    <property type="match status" value="1"/>
</dbReference>
<dbReference type="Gene3D" id="3.60.40.10">
    <property type="entry name" value="PPM-type phosphatase domain"/>
    <property type="match status" value="1"/>
</dbReference>
<dbReference type="Pfam" id="PF13581">
    <property type="entry name" value="HATPase_c_2"/>
    <property type="match status" value="1"/>
</dbReference>
<accession>A0A1H8CE00</accession>
<dbReference type="AlphaFoldDB" id="A0A1H8CE00"/>